<reference evidence="12 13" key="1">
    <citation type="submission" date="2024-07" db="EMBL/GenBank/DDBJ databases">
        <authorList>
            <person name="Ren Q."/>
        </authorList>
    </citation>
    <scope>NUCLEOTIDE SEQUENCE [LARGE SCALE GENOMIC DNA]</scope>
    <source>
        <strain evidence="12 13">REN37</strain>
    </source>
</reference>
<organism evidence="12 13">
    <name type="scientific">Isoalcanivorax beigongshangi</name>
    <dbReference type="NCBI Taxonomy" id="3238810"/>
    <lineage>
        <taxon>Bacteria</taxon>
        <taxon>Pseudomonadati</taxon>
        <taxon>Pseudomonadota</taxon>
        <taxon>Gammaproteobacteria</taxon>
        <taxon>Oceanospirillales</taxon>
        <taxon>Alcanivoracaceae</taxon>
        <taxon>Isoalcanivorax</taxon>
    </lineage>
</organism>
<name>A0ABV4AFK0_9GAMM</name>
<feature type="binding site" evidence="9">
    <location>
        <begin position="613"/>
        <end position="620"/>
    </location>
    <ligand>
        <name>ATP</name>
        <dbReference type="ChEBI" id="CHEBI:30616"/>
    </ligand>
</feature>
<dbReference type="Pfam" id="PF05192">
    <property type="entry name" value="MutS_III"/>
    <property type="match status" value="1"/>
</dbReference>
<evidence type="ECO:0000256" key="3">
    <source>
        <dbReference type="ARBA" id="ARBA00022741"/>
    </source>
</evidence>
<dbReference type="Pfam" id="PF05190">
    <property type="entry name" value="MutS_IV"/>
    <property type="match status" value="1"/>
</dbReference>
<dbReference type="InterPro" id="IPR036187">
    <property type="entry name" value="DNA_mismatch_repair_MutS_sf"/>
</dbReference>
<keyword evidence="6 9" id="KW-0238">DNA-binding</keyword>
<dbReference type="SUPFAM" id="SSF55271">
    <property type="entry name" value="DNA repair protein MutS, domain I"/>
    <property type="match status" value="1"/>
</dbReference>
<evidence type="ECO:0000259" key="11">
    <source>
        <dbReference type="PROSITE" id="PS00486"/>
    </source>
</evidence>
<dbReference type="PANTHER" id="PTHR11361:SF34">
    <property type="entry name" value="DNA MISMATCH REPAIR PROTEIN MSH1, MITOCHONDRIAL"/>
    <property type="match status" value="1"/>
</dbReference>
<dbReference type="InterPro" id="IPR045076">
    <property type="entry name" value="MutS"/>
</dbReference>
<evidence type="ECO:0000256" key="1">
    <source>
        <dbReference type="ARBA" id="ARBA00006271"/>
    </source>
</evidence>
<dbReference type="Gene3D" id="3.40.50.300">
    <property type="entry name" value="P-loop containing nucleotide triphosphate hydrolases"/>
    <property type="match status" value="1"/>
</dbReference>
<dbReference type="Gene3D" id="6.10.140.430">
    <property type="match status" value="1"/>
</dbReference>
<dbReference type="InterPro" id="IPR007861">
    <property type="entry name" value="DNA_mismatch_repair_MutS_clamp"/>
</dbReference>
<evidence type="ECO:0000256" key="9">
    <source>
        <dbReference type="HAMAP-Rule" id="MF_00096"/>
    </source>
</evidence>
<dbReference type="InterPro" id="IPR007696">
    <property type="entry name" value="DNA_mismatch_repair_MutS_core"/>
</dbReference>
<dbReference type="InterPro" id="IPR027417">
    <property type="entry name" value="P-loop_NTPase"/>
</dbReference>
<evidence type="ECO:0000313" key="13">
    <source>
        <dbReference type="Proteomes" id="UP001562065"/>
    </source>
</evidence>
<gene>
    <name evidence="9 12" type="primary">mutS</name>
    <name evidence="12" type="ORF">AB5I84_05525</name>
</gene>
<dbReference type="SMART" id="SM00533">
    <property type="entry name" value="MUTSd"/>
    <property type="match status" value="1"/>
</dbReference>
<dbReference type="RefSeq" id="WP_369454858.1">
    <property type="nucleotide sequence ID" value="NZ_JBGCUO010000001.1"/>
</dbReference>
<dbReference type="Gene3D" id="3.40.1170.10">
    <property type="entry name" value="DNA repair protein MutS, domain I"/>
    <property type="match status" value="1"/>
</dbReference>
<dbReference type="CDD" id="cd03284">
    <property type="entry name" value="ABC_MutS1"/>
    <property type="match status" value="1"/>
</dbReference>
<dbReference type="NCBIfam" id="NF003810">
    <property type="entry name" value="PRK05399.1"/>
    <property type="match status" value="1"/>
</dbReference>
<evidence type="ECO:0000256" key="5">
    <source>
        <dbReference type="ARBA" id="ARBA00022840"/>
    </source>
</evidence>
<dbReference type="InterPro" id="IPR000432">
    <property type="entry name" value="DNA_mismatch_repair_MutS_C"/>
</dbReference>
<dbReference type="InterPro" id="IPR016151">
    <property type="entry name" value="DNA_mismatch_repair_MutS_N"/>
</dbReference>
<evidence type="ECO:0000256" key="6">
    <source>
        <dbReference type="ARBA" id="ARBA00023125"/>
    </source>
</evidence>
<dbReference type="PIRSF" id="PIRSF037677">
    <property type="entry name" value="DNA_mis_repair_Msh6"/>
    <property type="match status" value="1"/>
</dbReference>
<evidence type="ECO:0000256" key="2">
    <source>
        <dbReference type="ARBA" id="ARBA00021982"/>
    </source>
</evidence>
<keyword evidence="13" id="KW-1185">Reference proteome</keyword>
<feature type="domain" description="DNA mismatch repair proteins mutS family" evidence="11">
    <location>
        <begin position="687"/>
        <end position="703"/>
    </location>
</feature>
<dbReference type="InterPro" id="IPR007860">
    <property type="entry name" value="DNA_mmatch_repair_MutS_con_dom"/>
</dbReference>
<keyword evidence="5 9" id="KW-0067">ATP-binding</keyword>
<dbReference type="PANTHER" id="PTHR11361">
    <property type="entry name" value="DNA MISMATCH REPAIR PROTEIN MUTS FAMILY MEMBER"/>
    <property type="match status" value="1"/>
</dbReference>
<dbReference type="Gene3D" id="3.30.420.110">
    <property type="entry name" value="MutS, connector domain"/>
    <property type="match status" value="1"/>
</dbReference>
<dbReference type="Gene3D" id="1.10.1420.10">
    <property type="match status" value="2"/>
</dbReference>
<dbReference type="Proteomes" id="UP001562065">
    <property type="component" value="Unassembled WGS sequence"/>
</dbReference>
<dbReference type="InterPro" id="IPR007695">
    <property type="entry name" value="DNA_mismatch_repair_MutS-lik_N"/>
</dbReference>
<protein>
    <recommendedName>
        <fullName evidence="2 9">DNA mismatch repair protein MutS</fullName>
    </recommendedName>
</protein>
<dbReference type="PROSITE" id="PS00486">
    <property type="entry name" value="DNA_MISMATCH_REPAIR_2"/>
    <property type="match status" value="1"/>
</dbReference>
<sequence>MSHTDLSAHTPMMQQYLRIKAEHPHQMVFYRMGDFYELFFGDAEKAARLLDITLTSRGQSGGQPIPMAGVPYHAAEGYLARLVRLGESVAICEQIGDPATSKGPVERKVVRIVTPGTVSDEALLDDRRDTLLCALVQDGDYFGAASLDVAAGHFVVTEVKGEESLLGLIERWQPAELLFSEAALLPESLRQRPGARPRPIWEFDAETAQRQLCAQFQTHDLSGFGSPPARQVAAAGCLLQYARDTQRTDLPHLRGLRREDAQSGIQLDAATRRNLELLQTLDGKDTHTLAWVLDSTVTAMGARLLRRWLSQPLRDRARLGLRQQRVARLREGWLFESLRRVLEDIGDVERILGRVALGSARPRDLTRLGQSLHALPHLHSLLADDDAVLAPLKASLTLFPEEADLLERALIDNPPMLIRDGGVIAPGYHAELDELRAISRDAGEVLEDIEKRERSRTGLSTLRVKYNRVHGYYIELSRREAEQAPADYVRRQTMKNAERFITPELKVFEDKALSASSRALALEKSLYEDLLAQLGQRLGLLQESAQLLAELDVLCCFAERAETLNYVAPELVDTPTLEIVEGRHPVVERVLDDAFVPNNLHLDRQRSMLIITGPNMGGKSTYMRQTALIALMAHIGCGVPATRAVIGPLDRIFTRIGSSDDLAGGRSTFMVEMAETANILNHATAESLVLMDEIGRGTSTFDGLSLAWAAAHHLAQEIGAYTLFATHYFELTQLADQLPNVFNAHLSAAEHGDNIVFLHRVQDGPASRSYGLQVAQLAGVPRTVIEDARARLAELEAGAPVASSAPAPRAAVTPQQADLFPSGPSAVEKALAEVDPDQLTPRAALELLYRLRAQL</sequence>
<dbReference type="SUPFAM" id="SSF52540">
    <property type="entry name" value="P-loop containing nucleoside triphosphate hydrolases"/>
    <property type="match status" value="1"/>
</dbReference>
<dbReference type="InterPro" id="IPR005748">
    <property type="entry name" value="DNA_mismatch_repair_MutS"/>
</dbReference>
<evidence type="ECO:0000256" key="7">
    <source>
        <dbReference type="ARBA" id="ARBA00023204"/>
    </source>
</evidence>
<evidence type="ECO:0000313" key="12">
    <source>
        <dbReference type="EMBL" id="MEY1661607.1"/>
    </source>
</evidence>
<proteinExistence type="inferred from homology"/>
<comment type="function">
    <text evidence="8 9">This protein is involved in the repair of mismatches in DNA. It is possible that it carries out the mismatch recognition step. This protein has a weak ATPase activity.</text>
</comment>
<dbReference type="InterPro" id="IPR036678">
    <property type="entry name" value="MutS_con_dom_sf"/>
</dbReference>
<evidence type="ECO:0000256" key="10">
    <source>
        <dbReference type="RuleBase" id="RU003756"/>
    </source>
</evidence>
<keyword evidence="4 9" id="KW-0227">DNA damage</keyword>
<dbReference type="NCBIfam" id="TIGR01070">
    <property type="entry name" value="mutS1"/>
    <property type="match status" value="1"/>
</dbReference>
<dbReference type="Pfam" id="PF00488">
    <property type="entry name" value="MutS_V"/>
    <property type="match status" value="1"/>
</dbReference>
<dbReference type="SUPFAM" id="SSF48334">
    <property type="entry name" value="DNA repair protein MutS, domain III"/>
    <property type="match status" value="1"/>
</dbReference>
<dbReference type="SMART" id="SM00534">
    <property type="entry name" value="MUTSac"/>
    <property type="match status" value="1"/>
</dbReference>
<accession>A0ABV4AFK0</accession>
<comment type="caution">
    <text evidence="12">The sequence shown here is derived from an EMBL/GenBank/DDBJ whole genome shotgun (WGS) entry which is preliminary data.</text>
</comment>
<dbReference type="HAMAP" id="MF_00096">
    <property type="entry name" value="MutS"/>
    <property type="match status" value="1"/>
</dbReference>
<keyword evidence="7 9" id="KW-0234">DNA repair</keyword>
<comment type="similarity">
    <text evidence="1 9 10">Belongs to the DNA mismatch repair MutS family.</text>
</comment>
<evidence type="ECO:0000256" key="4">
    <source>
        <dbReference type="ARBA" id="ARBA00022763"/>
    </source>
</evidence>
<dbReference type="InterPro" id="IPR017261">
    <property type="entry name" value="DNA_mismatch_repair_MutS/MSH"/>
</dbReference>
<dbReference type="Pfam" id="PF01624">
    <property type="entry name" value="MutS_I"/>
    <property type="match status" value="1"/>
</dbReference>
<evidence type="ECO:0000256" key="8">
    <source>
        <dbReference type="ARBA" id="ARBA00024647"/>
    </source>
</evidence>
<keyword evidence="3 9" id="KW-0547">Nucleotide-binding</keyword>
<dbReference type="SUPFAM" id="SSF53150">
    <property type="entry name" value="DNA repair protein MutS, domain II"/>
    <property type="match status" value="1"/>
</dbReference>
<dbReference type="Pfam" id="PF05188">
    <property type="entry name" value="MutS_II"/>
    <property type="match status" value="1"/>
</dbReference>
<dbReference type="EMBL" id="JBGCUO010000001">
    <property type="protein sequence ID" value="MEY1661607.1"/>
    <property type="molecule type" value="Genomic_DNA"/>
</dbReference>